<reference evidence="4" key="1">
    <citation type="submission" date="2021-01" db="EMBL/GenBank/DDBJ databases">
        <authorList>
            <person name="Corre E."/>
            <person name="Pelletier E."/>
            <person name="Niang G."/>
            <person name="Scheremetjew M."/>
            <person name="Finn R."/>
            <person name="Kale V."/>
            <person name="Holt S."/>
            <person name="Cochrane G."/>
            <person name="Meng A."/>
            <person name="Brown T."/>
            <person name="Cohen L."/>
        </authorList>
    </citation>
    <scope>NUCLEOTIDE SEQUENCE</scope>
    <source>
        <strain evidence="4">GSO104</strain>
    </source>
</reference>
<dbReference type="SUPFAM" id="SSF48113">
    <property type="entry name" value="Heme-dependent peroxidases"/>
    <property type="match status" value="1"/>
</dbReference>
<gene>
    <name evidence="4" type="ORF">DBRI00130_LOCUS31943</name>
</gene>
<protein>
    <recommendedName>
        <fullName evidence="3">Plant heme peroxidase family profile domain-containing protein</fullName>
    </recommendedName>
</protein>
<feature type="domain" description="Plant heme peroxidase family profile" evidence="3">
    <location>
        <begin position="654"/>
        <end position="835"/>
    </location>
</feature>
<dbReference type="EMBL" id="HBNS01041047">
    <property type="protein sequence ID" value="CAE4639519.1"/>
    <property type="molecule type" value="Transcribed_RNA"/>
</dbReference>
<dbReference type="PROSITE" id="PS50873">
    <property type="entry name" value="PEROXIDASE_4"/>
    <property type="match status" value="1"/>
</dbReference>
<dbReference type="GO" id="GO:0004065">
    <property type="term" value="F:arylsulfatase activity"/>
    <property type="evidence" value="ECO:0007669"/>
    <property type="project" value="TreeGrafter"/>
</dbReference>
<dbReference type="Pfam" id="PF00884">
    <property type="entry name" value="Sulfatase"/>
    <property type="match status" value="1"/>
</dbReference>
<comment type="similarity">
    <text evidence="2">Belongs to the peroxidase family.</text>
</comment>
<evidence type="ECO:0000256" key="1">
    <source>
        <dbReference type="ARBA" id="ARBA00008779"/>
    </source>
</evidence>
<proteinExistence type="inferred from homology"/>
<dbReference type="PRINTS" id="PR00458">
    <property type="entry name" value="PEROXIDASE"/>
</dbReference>
<dbReference type="InterPro" id="IPR050738">
    <property type="entry name" value="Sulfatase"/>
</dbReference>
<dbReference type="PANTHER" id="PTHR42693">
    <property type="entry name" value="ARYLSULFATASE FAMILY MEMBER"/>
    <property type="match status" value="1"/>
</dbReference>
<dbReference type="Pfam" id="PF00141">
    <property type="entry name" value="peroxidase"/>
    <property type="match status" value="1"/>
</dbReference>
<name>A0A7S4VDV4_9STRA</name>
<evidence type="ECO:0000313" key="4">
    <source>
        <dbReference type="EMBL" id="CAE4639519.1"/>
    </source>
</evidence>
<dbReference type="GO" id="GO:0004601">
    <property type="term" value="F:peroxidase activity"/>
    <property type="evidence" value="ECO:0007669"/>
    <property type="project" value="InterPro"/>
</dbReference>
<evidence type="ECO:0000256" key="2">
    <source>
        <dbReference type="RuleBase" id="RU004241"/>
    </source>
</evidence>
<organism evidence="4">
    <name type="scientific">Ditylum brightwellii</name>
    <dbReference type="NCBI Taxonomy" id="49249"/>
    <lineage>
        <taxon>Eukaryota</taxon>
        <taxon>Sar</taxon>
        <taxon>Stramenopiles</taxon>
        <taxon>Ochrophyta</taxon>
        <taxon>Bacillariophyta</taxon>
        <taxon>Mediophyceae</taxon>
        <taxon>Lithodesmiophycidae</taxon>
        <taxon>Lithodesmiales</taxon>
        <taxon>Lithodesmiaceae</taxon>
        <taxon>Ditylum</taxon>
    </lineage>
</organism>
<dbReference type="Gene3D" id="1.10.520.10">
    <property type="match status" value="1"/>
</dbReference>
<dbReference type="Gene3D" id="3.40.720.10">
    <property type="entry name" value="Alkaline Phosphatase, subunit A"/>
    <property type="match status" value="1"/>
</dbReference>
<dbReference type="SUPFAM" id="SSF53649">
    <property type="entry name" value="Alkaline phosphatase-like"/>
    <property type="match status" value="1"/>
</dbReference>
<dbReference type="PANTHER" id="PTHR42693:SF33">
    <property type="entry name" value="ARYLSULFATASE"/>
    <property type="match status" value="1"/>
</dbReference>
<sequence length="1020" mass="111287">MALALSAVAFTTPRPIGAVNFVIIQPDDLHFYEAWSPPPYLPWDPNGRYPGEDFPGTSTLPWINKLRESGLYMTQAYAASPKCGTSRYSTVTGRYASRSSEGRKKAIRSGVTDPSDVSIGNTKLKDDRSVVDGNDCSENNLAQVFKNNDYVTGMVGKWHLSKTANLGDTVEAVKAEIESCGFMDVEAMYPDNFQDFDTWSSNIDHNMEYVAYKAVEFIEENANNDFFLYVNPTAPHSPDVLTAMSKDCRITVDGDFRSTMSTGWSVEGMTKEFGDDCMLYRANVRERAQSTSTHDLGSIWVDDAVGAIYKALERTSQLDDTVILFQLDHGKAGKDEIWEGGIRIPQFIHYPNGFGTASRTWDGMVSTIDVGPTFLDYAGISESNPHMYPMDGRSWKNAIDNILGSGDDWKANRCLFFESSEERSVRCGCDKYFQLSSSSPEKAEAAANGWPGWNTNTAEALVDLCDTSGNYVVADLSVTSPEAVNIIASEPQKAFELSGLLQCHLDKTKADVAPTYFECGGNTATPPPTPATLPPTPAPSLRGTTINPTNPPEEDTTPPIVHFFNTEAGTYLTTNTPVFHVWASDDSSIRSVKFQLRDPSGNIRNQVNGDLAEVSIDHEKWASPQMTLDESGEWAWRARVTDNSAARNQFLMPWVHFHFLGGDSPVAAAVGIIRAEIEELINGNNALRPKFLRLGFHDCVGGCDGCVNMDNGDNAGLDVPIDALVPIVEKYAHNAHITAAIGSTISRADIWALATLAGVDLAAGGAPSDVTWSMTHIGRVDCSGADAAGKGGPDPELPSPNLNTHELLDFFEQNFGFSSDETVAIMGAHSIGAAQRQNSGFDGPHGWVNNPNQLSNGYYDMIIGGSVDPTNFWDLIHAPQWTQETIENSNLDAPSRIQWFHQKTPDSTQPDKIIMLNADIALVRDLSDHMVDLTLPSGEVVPGSVTTCSFRCSGNQRLTGCPDRNPPLCPHAVATFDKATEYAFDNDLFLRDFESVLDKMLKNGYSETDLVAVGGDLATT</sequence>
<dbReference type="GO" id="GO:0020037">
    <property type="term" value="F:heme binding"/>
    <property type="evidence" value="ECO:0007669"/>
    <property type="project" value="InterPro"/>
</dbReference>
<accession>A0A7S4VDV4</accession>
<dbReference type="InterPro" id="IPR000917">
    <property type="entry name" value="Sulfatase_N"/>
</dbReference>
<dbReference type="GO" id="GO:0006979">
    <property type="term" value="P:response to oxidative stress"/>
    <property type="evidence" value="ECO:0007669"/>
    <property type="project" value="InterPro"/>
</dbReference>
<dbReference type="InterPro" id="IPR010255">
    <property type="entry name" value="Haem_peroxidase_sf"/>
</dbReference>
<dbReference type="InterPro" id="IPR017850">
    <property type="entry name" value="Alkaline_phosphatase_core_sf"/>
</dbReference>
<dbReference type="AlphaFoldDB" id="A0A7S4VDV4"/>
<dbReference type="PROSITE" id="PS00435">
    <property type="entry name" value="PEROXIDASE_1"/>
    <property type="match status" value="1"/>
</dbReference>
<dbReference type="InterPro" id="IPR002016">
    <property type="entry name" value="Haem_peroxidase"/>
</dbReference>
<dbReference type="Gene3D" id="1.10.420.10">
    <property type="entry name" value="Peroxidase, domain 2"/>
    <property type="match status" value="1"/>
</dbReference>
<evidence type="ECO:0000259" key="3">
    <source>
        <dbReference type="PROSITE" id="PS50873"/>
    </source>
</evidence>
<comment type="similarity">
    <text evidence="1">Belongs to the sulfatase family.</text>
</comment>
<dbReference type="InterPro" id="IPR019793">
    <property type="entry name" value="Peroxidases_heam-ligand_BS"/>
</dbReference>